<gene>
    <name evidence="3" type="ORF">OsI_30703</name>
</gene>
<feature type="domain" description="TTF-type" evidence="2">
    <location>
        <begin position="259"/>
        <end position="356"/>
    </location>
</feature>
<dbReference type="Proteomes" id="UP000007015">
    <property type="component" value="Chromosome 9"/>
</dbReference>
<evidence type="ECO:0000313" key="4">
    <source>
        <dbReference type="Proteomes" id="UP000007015"/>
    </source>
</evidence>
<reference evidence="3 4" key="1">
    <citation type="journal article" date="2005" name="PLoS Biol.">
        <title>The genomes of Oryza sativa: a history of duplications.</title>
        <authorList>
            <person name="Yu J."/>
            <person name="Wang J."/>
            <person name="Lin W."/>
            <person name="Li S."/>
            <person name="Li H."/>
            <person name="Zhou J."/>
            <person name="Ni P."/>
            <person name="Dong W."/>
            <person name="Hu S."/>
            <person name="Zeng C."/>
            <person name="Zhang J."/>
            <person name="Zhang Y."/>
            <person name="Li R."/>
            <person name="Xu Z."/>
            <person name="Li S."/>
            <person name="Li X."/>
            <person name="Zheng H."/>
            <person name="Cong L."/>
            <person name="Lin L."/>
            <person name="Yin J."/>
            <person name="Geng J."/>
            <person name="Li G."/>
            <person name="Shi J."/>
            <person name="Liu J."/>
            <person name="Lv H."/>
            <person name="Li J."/>
            <person name="Wang J."/>
            <person name="Deng Y."/>
            <person name="Ran L."/>
            <person name="Shi X."/>
            <person name="Wang X."/>
            <person name="Wu Q."/>
            <person name="Li C."/>
            <person name="Ren X."/>
            <person name="Wang J."/>
            <person name="Wang X."/>
            <person name="Li D."/>
            <person name="Liu D."/>
            <person name="Zhang X."/>
            <person name="Ji Z."/>
            <person name="Zhao W."/>
            <person name="Sun Y."/>
            <person name="Zhang Z."/>
            <person name="Bao J."/>
            <person name="Han Y."/>
            <person name="Dong L."/>
            <person name="Ji J."/>
            <person name="Chen P."/>
            <person name="Wu S."/>
            <person name="Liu J."/>
            <person name="Xiao Y."/>
            <person name="Bu D."/>
            <person name="Tan J."/>
            <person name="Yang L."/>
            <person name="Ye C."/>
            <person name="Zhang J."/>
            <person name="Xu J."/>
            <person name="Zhou Y."/>
            <person name="Yu Y."/>
            <person name="Zhang B."/>
            <person name="Zhuang S."/>
            <person name="Wei H."/>
            <person name="Liu B."/>
            <person name="Lei M."/>
            <person name="Yu H."/>
            <person name="Li Y."/>
            <person name="Xu H."/>
            <person name="Wei S."/>
            <person name="He X."/>
            <person name="Fang L."/>
            <person name="Zhang Z."/>
            <person name="Zhang Y."/>
            <person name="Huang X."/>
            <person name="Su Z."/>
            <person name="Tong W."/>
            <person name="Li J."/>
            <person name="Tong Z."/>
            <person name="Li S."/>
            <person name="Ye J."/>
            <person name="Wang L."/>
            <person name="Fang L."/>
            <person name="Lei T."/>
            <person name="Chen C."/>
            <person name="Chen H."/>
            <person name="Xu Z."/>
            <person name="Li H."/>
            <person name="Huang H."/>
            <person name="Zhang F."/>
            <person name="Xu H."/>
            <person name="Li N."/>
            <person name="Zhao C."/>
            <person name="Li S."/>
            <person name="Dong L."/>
            <person name="Huang Y."/>
            <person name="Li L."/>
            <person name="Xi Y."/>
            <person name="Qi Q."/>
            <person name="Li W."/>
            <person name="Zhang B."/>
            <person name="Hu W."/>
            <person name="Zhang Y."/>
            <person name="Tian X."/>
            <person name="Jiao Y."/>
            <person name="Liang X."/>
            <person name="Jin J."/>
            <person name="Gao L."/>
            <person name="Zheng W."/>
            <person name="Hao B."/>
            <person name="Liu S."/>
            <person name="Wang W."/>
            <person name="Yuan L."/>
            <person name="Cao M."/>
            <person name="McDermott J."/>
            <person name="Samudrala R."/>
            <person name="Wang J."/>
            <person name="Wong G.K."/>
            <person name="Yang H."/>
        </authorList>
    </citation>
    <scope>NUCLEOTIDE SEQUENCE [LARGE SCALE GENOMIC DNA]</scope>
    <source>
        <strain evidence="4">cv. 93-11</strain>
    </source>
</reference>
<organism evidence="3 4">
    <name type="scientific">Oryza sativa subsp. indica</name>
    <name type="common">Rice</name>
    <dbReference type="NCBI Taxonomy" id="39946"/>
    <lineage>
        <taxon>Eukaryota</taxon>
        <taxon>Viridiplantae</taxon>
        <taxon>Streptophyta</taxon>
        <taxon>Embryophyta</taxon>
        <taxon>Tracheophyta</taxon>
        <taxon>Spermatophyta</taxon>
        <taxon>Magnoliopsida</taxon>
        <taxon>Liliopsida</taxon>
        <taxon>Poales</taxon>
        <taxon>Poaceae</taxon>
        <taxon>BOP clade</taxon>
        <taxon>Oryzoideae</taxon>
        <taxon>Oryzeae</taxon>
        <taxon>Oryzinae</taxon>
        <taxon>Oryza</taxon>
        <taxon>Oryza sativa</taxon>
    </lineage>
</organism>
<dbReference type="SMART" id="SM00597">
    <property type="entry name" value="ZnF_TTF"/>
    <property type="match status" value="1"/>
</dbReference>
<feature type="compositionally biased region" description="Acidic residues" evidence="1">
    <location>
        <begin position="74"/>
        <end position="83"/>
    </location>
</feature>
<dbReference type="PANTHER" id="PTHR11697:SF230">
    <property type="entry name" value="ZINC FINGER, MYM DOMAIN CONTAINING 1"/>
    <property type="match status" value="1"/>
</dbReference>
<accession>B8BDS1</accession>
<dbReference type="EMBL" id="CM000134">
    <property type="protein sequence ID" value="EEC84254.1"/>
    <property type="molecule type" value="Genomic_DNA"/>
</dbReference>
<evidence type="ECO:0000259" key="2">
    <source>
        <dbReference type="SMART" id="SM00597"/>
    </source>
</evidence>
<feature type="compositionally biased region" description="Low complexity" evidence="1">
    <location>
        <begin position="59"/>
        <end position="70"/>
    </location>
</feature>
<dbReference type="Pfam" id="PF14291">
    <property type="entry name" value="DUF4371"/>
    <property type="match status" value="1"/>
</dbReference>
<feature type="region of interest" description="Disordered" evidence="1">
    <location>
        <begin position="1"/>
        <end position="142"/>
    </location>
</feature>
<keyword evidence="4" id="KW-1185">Reference proteome</keyword>
<dbReference type="HOGENOM" id="CLU_006175_5_3_1"/>
<evidence type="ECO:0000313" key="3">
    <source>
        <dbReference type="EMBL" id="EEC84254.1"/>
    </source>
</evidence>
<feature type="compositionally biased region" description="Low complexity" evidence="1">
    <location>
        <begin position="17"/>
        <end position="31"/>
    </location>
</feature>
<evidence type="ECO:0000256" key="1">
    <source>
        <dbReference type="SAM" id="MobiDB-lite"/>
    </source>
</evidence>
<dbReference type="InterPro" id="IPR055298">
    <property type="entry name" value="AtLOH3-like"/>
</dbReference>
<dbReference type="InterPro" id="IPR025398">
    <property type="entry name" value="DUF4371"/>
</dbReference>
<protein>
    <recommendedName>
        <fullName evidence="2">TTF-type domain-containing protein</fullName>
    </recommendedName>
</protein>
<dbReference type="InterPro" id="IPR012337">
    <property type="entry name" value="RNaseH-like_sf"/>
</dbReference>
<dbReference type="Gramene" id="BGIOSGA030078-TA">
    <property type="protein sequence ID" value="BGIOSGA030078-PA"/>
    <property type="gene ID" value="BGIOSGA030078"/>
</dbReference>
<dbReference type="OMA" id="RCCATET"/>
<dbReference type="SUPFAM" id="SSF53098">
    <property type="entry name" value="Ribonuclease H-like"/>
    <property type="match status" value="1"/>
</dbReference>
<sequence length="849" mass="96436">MRSGSGARATHRGQGTAPQRAAPAPPRSSCDAPPPRQDGASDPAPPLAPSLTPNPNPAMAPLLLPLVPHPGEQEQQENAEEGEEPRPTPTTMEKKVVEPSKKKKFMDLKSMWGRAEKKLKSIVDSNNISEHTAERKDPEPATIHASATEEIGCSRACEVGFAETKTQVPYESIEVSRPQDVDGSIEVSKPHVANSESEEEDDWLEDVDEDVGFLPHDPGKRMAISDYSVNQQDKVRMKYIALGPCRPPLEQFPPRNCGGKRRFIRSWFDKYSWLEYSEEKDAAFCFVCYLFKDRANYVGGDSFVNEGFRQWNHLDRFDKHVGSVSSTHNLAQEKYDMFIRPNTAIGENLRKRSKHDKVVYKARLTYSLKCLRFLLRQGLACRGHNESEESLNRGNFLELLNWLARNFKEVNEVVLKNAPKNCKMTSPRIQKQLIRCCATETTKLLMEDLGDEFFSILADESSDVYQNEQLALCLRYVDKKGRVVERFLGVVHVENTTALVLRDAIKNLLMQQSLSLSKVRGQGYDGASNMKGEVNGLKKLIMNESPSAYYVHCFAHQLQLTLVAVARENGDCVWFFEQLGYLLNTIGISCKKHQMLRVAQAQEIVEALELGEIESGQGLNQEMGLGRPGDTCWGSHYKTVQHILIMYRSIRKVLLQVGKDRSQSAEAIKAQTAFQSFVSFEFVFMAHLLNTILGYTDDLNTALQRREQDIVNAVELIVLTKMQLEMLRQDDGWENFLKEVTSFCMKNEVKVPQMDARYKPVGRSPRFFGKVQNLHRFKIEMFLSVIDRQLRELNDRFDEVNTDLFVCMASFNPTNSFGSFDKEMLVKLAQFYPNDFSANDIMHLRTYSA</sequence>
<proteinExistence type="predicted"/>
<dbReference type="AlphaFoldDB" id="B8BDS1"/>
<dbReference type="STRING" id="39946.B8BDS1"/>
<feature type="compositionally biased region" description="Pro residues" evidence="1">
    <location>
        <begin position="43"/>
        <end position="58"/>
    </location>
</feature>
<name>B8BDS1_ORYSI</name>
<dbReference type="PANTHER" id="PTHR11697">
    <property type="entry name" value="GENERAL TRANSCRIPTION FACTOR 2-RELATED ZINC FINGER PROTEIN"/>
    <property type="match status" value="1"/>
</dbReference>
<dbReference type="InterPro" id="IPR006580">
    <property type="entry name" value="Znf_TTF"/>
</dbReference>